<dbReference type="EMBL" id="BQKB01000061">
    <property type="protein sequence ID" value="GJM54076.1"/>
    <property type="molecule type" value="Genomic_DNA"/>
</dbReference>
<evidence type="ECO:0000259" key="8">
    <source>
        <dbReference type="Pfam" id="PF00884"/>
    </source>
</evidence>
<keyword evidence="4 7" id="KW-0732">Signal</keyword>
<dbReference type="Pfam" id="PF00884">
    <property type="entry name" value="Sulfatase"/>
    <property type="match status" value="1"/>
</dbReference>
<organism evidence="9 11">
    <name type="scientific">Capnocytophaga catalasegens</name>
    <dbReference type="NCBI Taxonomy" id="1004260"/>
    <lineage>
        <taxon>Bacteria</taxon>
        <taxon>Pseudomonadati</taxon>
        <taxon>Bacteroidota</taxon>
        <taxon>Flavobacteriia</taxon>
        <taxon>Flavobacteriales</taxon>
        <taxon>Flavobacteriaceae</taxon>
        <taxon>Capnocytophaga</taxon>
    </lineage>
</organism>
<evidence type="ECO:0000313" key="9">
    <source>
        <dbReference type="EMBL" id="GJM51115.1"/>
    </source>
</evidence>
<evidence type="ECO:0000313" key="11">
    <source>
        <dbReference type="Proteomes" id="UP001207736"/>
    </source>
</evidence>
<name>A0AAV5AZV1_9FLAO</name>
<dbReference type="PANTHER" id="PTHR42693">
    <property type="entry name" value="ARYLSULFATASE FAMILY MEMBER"/>
    <property type="match status" value="1"/>
</dbReference>
<evidence type="ECO:0000313" key="10">
    <source>
        <dbReference type="EMBL" id="GJM54076.1"/>
    </source>
</evidence>
<dbReference type="InterPro" id="IPR050738">
    <property type="entry name" value="Sulfatase"/>
</dbReference>
<dbReference type="InterPro" id="IPR024607">
    <property type="entry name" value="Sulfatase_CS"/>
</dbReference>
<comment type="caution">
    <text evidence="9">The sequence shown here is derived from an EMBL/GenBank/DDBJ whole genome shotgun (WGS) entry which is preliminary data.</text>
</comment>
<dbReference type="InterPro" id="IPR017850">
    <property type="entry name" value="Alkaline_phosphatase_core_sf"/>
</dbReference>
<dbReference type="GO" id="GO:0046872">
    <property type="term" value="F:metal ion binding"/>
    <property type="evidence" value="ECO:0007669"/>
    <property type="project" value="UniProtKB-KW"/>
</dbReference>
<evidence type="ECO:0000313" key="12">
    <source>
        <dbReference type="Proteomes" id="UP001208692"/>
    </source>
</evidence>
<evidence type="ECO:0000256" key="4">
    <source>
        <dbReference type="ARBA" id="ARBA00022729"/>
    </source>
</evidence>
<evidence type="ECO:0000256" key="2">
    <source>
        <dbReference type="ARBA" id="ARBA00008779"/>
    </source>
</evidence>
<dbReference type="AlphaFoldDB" id="A0AAV5AZV1"/>
<dbReference type="EMBL" id="BQKA01000039">
    <property type="protein sequence ID" value="GJM51115.1"/>
    <property type="molecule type" value="Genomic_DNA"/>
</dbReference>
<dbReference type="PANTHER" id="PTHR42693:SF42">
    <property type="entry name" value="ARYLSULFATASE G"/>
    <property type="match status" value="1"/>
</dbReference>
<comment type="similarity">
    <text evidence="2">Belongs to the sulfatase family.</text>
</comment>
<feature type="domain" description="Sulfatase N-terminal" evidence="8">
    <location>
        <begin position="29"/>
        <end position="383"/>
    </location>
</feature>
<dbReference type="Proteomes" id="UP001208692">
    <property type="component" value="Unassembled WGS sequence"/>
</dbReference>
<proteinExistence type="inferred from homology"/>
<dbReference type="Proteomes" id="UP001207736">
    <property type="component" value="Unassembled WGS sequence"/>
</dbReference>
<protein>
    <submittedName>
        <fullName evidence="9">Sulfatase</fullName>
    </submittedName>
</protein>
<dbReference type="Gene3D" id="3.40.720.10">
    <property type="entry name" value="Alkaline Phosphatase, subunit A"/>
    <property type="match status" value="1"/>
</dbReference>
<dbReference type="Gene3D" id="3.30.1120.10">
    <property type="match status" value="1"/>
</dbReference>
<evidence type="ECO:0000256" key="1">
    <source>
        <dbReference type="ARBA" id="ARBA00001913"/>
    </source>
</evidence>
<gene>
    <name evidence="9" type="ORF">RCZ15_20880</name>
    <name evidence="10" type="ORF">RCZ16_23920</name>
</gene>
<dbReference type="GO" id="GO:0004065">
    <property type="term" value="F:arylsulfatase activity"/>
    <property type="evidence" value="ECO:0007669"/>
    <property type="project" value="TreeGrafter"/>
</dbReference>
<comment type="cofactor">
    <cofactor evidence="1">
        <name>Ca(2+)</name>
        <dbReference type="ChEBI" id="CHEBI:29108"/>
    </cofactor>
</comment>
<evidence type="ECO:0000256" key="5">
    <source>
        <dbReference type="ARBA" id="ARBA00022801"/>
    </source>
</evidence>
<dbReference type="CDD" id="cd16144">
    <property type="entry name" value="ARS_like"/>
    <property type="match status" value="1"/>
</dbReference>
<accession>A0AAV5AZV1</accession>
<dbReference type="PROSITE" id="PS00523">
    <property type="entry name" value="SULFATASE_1"/>
    <property type="match status" value="1"/>
</dbReference>
<dbReference type="RefSeq" id="WP_264844890.1">
    <property type="nucleotide sequence ID" value="NZ_BPMA01000001.1"/>
</dbReference>
<reference evidence="9 12" key="1">
    <citation type="submission" date="2021-11" db="EMBL/GenBank/DDBJ databases">
        <title>Draft genome sequence of Capnocytophaga sp. strain KC07075 isolated from cat oral cavity.</title>
        <authorList>
            <person name="Suzuki M."/>
            <person name="Imaoka K."/>
            <person name="Kimura M."/>
            <person name="Morikawa S."/>
            <person name="Maeda K."/>
        </authorList>
    </citation>
    <scope>NUCLEOTIDE SEQUENCE</scope>
    <source>
        <strain evidence="9">KC07075</strain>
        <strain evidence="10 12">KC07079</strain>
    </source>
</reference>
<sequence>MKTFCYLTSCLLIISNSFAQSIQRDRKQPNIIIFLVDDMGWQDTSVAFDKKISENNKKYHTSNMEQLSEQGMKFTQGYAASVCSPSRVSLLTGSNAARHRVTNWAFLGDTPTDVEDSKLIPPKWNVNGISPEPNISLTYYAKSLPELLKKVGYYTVLIGKAHFGAKGTLGENPIALGFEKNIAGHAGGGLASYSGLQNFGNLPSGKSSPFAIPDMEAYWGKDISITEALTREAIATLANRPKEKPFFLYLSHYAVHTPIEADNRFIQKYLDKGLNPIEARYASMIEAMDKSLGDILLYLKENNLEENTFILFLSDNGGLSALARGGELHRHNAPLNSGKGSAYEGGIRIPMIAQWKTLVKANTQTDIPVIIEDIFPTLLDIAQVKSYSVPQTIDGESFLSILEGKKSARKRALFWHIPNNWYNVKGHGIGASSSIRWGKWKLIYMHKTQQIELFDLKKDIGETINLTQKYPKQAKKLAQKLTSYLKEVQAQMPIDKKQIK</sequence>
<feature type="signal peptide" evidence="7">
    <location>
        <begin position="1"/>
        <end position="19"/>
    </location>
</feature>
<dbReference type="SUPFAM" id="SSF53649">
    <property type="entry name" value="Alkaline phosphatase-like"/>
    <property type="match status" value="1"/>
</dbReference>
<feature type="chain" id="PRO_5043629868" evidence="7">
    <location>
        <begin position="20"/>
        <end position="500"/>
    </location>
</feature>
<keyword evidence="12" id="KW-1185">Reference proteome</keyword>
<evidence type="ECO:0000256" key="6">
    <source>
        <dbReference type="ARBA" id="ARBA00022837"/>
    </source>
</evidence>
<dbReference type="InterPro" id="IPR000917">
    <property type="entry name" value="Sulfatase_N"/>
</dbReference>
<keyword evidence="3" id="KW-0479">Metal-binding</keyword>
<keyword evidence="5" id="KW-0378">Hydrolase</keyword>
<keyword evidence="6" id="KW-0106">Calcium</keyword>
<evidence type="ECO:0000256" key="3">
    <source>
        <dbReference type="ARBA" id="ARBA00022723"/>
    </source>
</evidence>
<evidence type="ECO:0000256" key="7">
    <source>
        <dbReference type="SAM" id="SignalP"/>
    </source>
</evidence>